<dbReference type="Pfam" id="PF13551">
    <property type="entry name" value="HTH_29"/>
    <property type="match status" value="1"/>
</dbReference>
<evidence type="ECO:0000313" key="1">
    <source>
        <dbReference type="EMBL" id="PWJ97922.1"/>
    </source>
</evidence>
<dbReference type="OrthoDB" id="9794201at2"/>
<dbReference type="InterPro" id="IPR009057">
    <property type="entry name" value="Homeodomain-like_sf"/>
</dbReference>
<comment type="caution">
    <text evidence="1">The sequence shown here is derived from an EMBL/GenBank/DDBJ whole genome shotgun (WGS) entry which is preliminary data.</text>
</comment>
<proteinExistence type="predicted"/>
<dbReference type="SUPFAM" id="SSF46689">
    <property type="entry name" value="Homeodomain-like"/>
    <property type="match status" value="1"/>
</dbReference>
<dbReference type="EMBL" id="QGGL01000058">
    <property type="protein sequence ID" value="PWJ97922.1"/>
    <property type="molecule type" value="Genomic_DNA"/>
</dbReference>
<gene>
    <name evidence="1" type="ORF">C7459_1583</name>
</gene>
<dbReference type="AlphaFoldDB" id="A0A316D1Z6"/>
<dbReference type="RefSeq" id="WP_146201077.1">
    <property type="nucleotide sequence ID" value="NZ_QGGL01000058.1"/>
</dbReference>
<feature type="non-terminal residue" evidence="1">
    <location>
        <position position="164"/>
    </location>
</feature>
<sequence>MKNQKKADEIAAERMQLISPLLAEGTDPSKIQQLKRTICEQTGLSERTLRRYLSAYRTEGFAGLRPHGKGKRRTAEAISSHLLDQAILLRREVPSRSVAQIIQILEWEGLAQPGEIKRSTLQEKLMEHGYSTRHMRLYSSSGLAARRFQHKQRNHMWQSDIKFG</sequence>
<accession>A0A316D1Z6</accession>
<evidence type="ECO:0000313" key="2">
    <source>
        <dbReference type="Proteomes" id="UP000245634"/>
    </source>
</evidence>
<keyword evidence="2" id="KW-1185">Reference proteome</keyword>
<reference evidence="1 2" key="1">
    <citation type="submission" date="2018-05" db="EMBL/GenBank/DDBJ databases">
        <title>Genomic Encyclopedia of Type Strains, Phase IV (KMG-IV): sequencing the most valuable type-strain genomes for metagenomic binning, comparative biology and taxonomic classification.</title>
        <authorList>
            <person name="Goeker M."/>
        </authorList>
    </citation>
    <scope>NUCLEOTIDE SEQUENCE [LARGE SCALE GENOMIC DNA]</scope>
    <source>
        <strain evidence="1 2">DSM 18773</strain>
    </source>
</reference>
<organism evidence="1 2">
    <name type="scientific">Tumebacillus permanentifrigoris</name>
    <dbReference type="NCBI Taxonomy" id="378543"/>
    <lineage>
        <taxon>Bacteria</taxon>
        <taxon>Bacillati</taxon>
        <taxon>Bacillota</taxon>
        <taxon>Bacilli</taxon>
        <taxon>Bacillales</taxon>
        <taxon>Alicyclobacillaceae</taxon>
        <taxon>Tumebacillus</taxon>
    </lineage>
</organism>
<dbReference type="Proteomes" id="UP000245634">
    <property type="component" value="Unassembled WGS sequence"/>
</dbReference>
<protein>
    <submittedName>
        <fullName evidence="1">Winged helix-turn helix protein</fullName>
    </submittedName>
</protein>
<name>A0A316D1Z6_9BACL</name>